<accession>A0A5N5SNA0</accession>
<gene>
    <name evidence="3" type="ORF">Anas_10431</name>
</gene>
<feature type="region of interest" description="Disordered" evidence="1">
    <location>
        <begin position="231"/>
        <end position="255"/>
    </location>
</feature>
<dbReference type="EMBL" id="SEYY01023130">
    <property type="protein sequence ID" value="KAB7495069.1"/>
    <property type="molecule type" value="Genomic_DNA"/>
</dbReference>
<proteinExistence type="predicted"/>
<sequence>MQEADALTEEVEGDVVWDDFISGEGETKQQQKSLKNFDLGNNQSSVEAVIEEAFDNHSELNQILNFSTPKVLRLIDILRQIRPLNFVDPRKRRDKGDSGSNSAANKEEDNSANKCSSCGCRFEPSEGETNSIVKLDKNKSLSPSEDDKGCEKLCNERENSCTSEDERKKSLDVLQEQNIDNCQNLLNGTTERCDLLQTSLPSVSLSSGCDAISSSHSALYCNGQVSRTDSEESVAVDSNSVDSHSVPNSDSLGASESLESNINETELLTTPAESTTLISDTAALPPEVEISSEIQSTVEAASKQPKVDVPCSCSCHNKSSEGSSQPLPVISFVNGCDTPSEDKELDESSPDITKGDLKGSSEGGKTLIEENTIHAQNDLDIDVYDSDLKADLKPEEEVELGDTPSETPLENDRDITNVEVESINSEEVEERSSHCGDISRREVALETSEVESDNEMSSVVSVDEDALKSEKQDTSSIEEIDKTTREETLVPDGCDKTEVKEVKHNDINSSDNSEDVVVSNCDNKIGDEANEGEKSTTKAPTSEAVAMADTLAQLLPNAVRTRRRRDEVREKVKVHNPDDPDSVCGLIFVQQRTTAKIIYRLLKELSDIGGEFSWIFPQYTVELCKKASDDPRAAEAEHRKQEEVFRRFRHHECNLLVSTSVLEEGIDIPNCNLGLKSIDKLPAEVPVPIFYNAAGEPYITPTGVSFHGILL</sequence>
<name>A0A5N5SNA0_9CRUS</name>
<evidence type="ECO:0000256" key="1">
    <source>
        <dbReference type="SAM" id="MobiDB-lite"/>
    </source>
</evidence>
<organism evidence="3 4">
    <name type="scientific">Armadillidium nasatum</name>
    <dbReference type="NCBI Taxonomy" id="96803"/>
    <lineage>
        <taxon>Eukaryota</taxon>
        <taxon>Metazoa</taxon>
        <taxon>Ecdysozoa</taxon>
        <taxon>Arthropoda</taxon>
        <taxon>Crustacea</taxon>
        <taxon>Multicrustacea</taxon>
        <taxon>Malacostraca</taxon>
        <taxon>Eumalacostraca</taxon>
        <taxon>Peracarida</taxon>
        <taxon>Isopoda</taxon>
        <taxon>Oniscidea</taxon>
        <taxon>Crinocheta</taxon>
        <taxon>Armadillidiidae</taxon>
        <taxon>Armadillidium</taxon>
    </lineage>
</organism>
<dbReference type="SUPFAM" id="SSF52540">
    <property type="entry name" value="P-loop containing nucleoside triphosphate hydrolases"/>
    <property type="match status" value="1"/>
</dbReference>
<dbReference type="GO" id="GO:0005737">
    <property type="term" value="C:cytoplasm"/>
    <property type="evidence" value="ECO:0007669"/>
    <property type="project" value="TreeGrafter"/>
</dbReference>
<reference evidence="3 4" key="1">
    <citation type="journal article" date="2019" name="PLoS Biol.">
        <title>Sex chromosomes control vertical transmission of feminizing Wolbachia symbionts in an isopod.</title>
        <authorList>
            <person name="Becking T."/>
            <person name="Chebbi M.A."/>
            <person name="Giraud I."/>
            <person name="Moumen B."/>
            <person name="Laverre T."/>
            <person name="Caubet Y."/>
            <person name="Peccoud J."/>
            <person name="Gilbert C."/>
            <person name="Cordaux R."/>
        </authorList>
    </citation>
    <scope>NUCLEOTIDE SEQUENCE [LARGE SCALE GENOMIC DNA]</scope>
    <source>
        <strain evidence="3">ANa2</strain>
        <tissue evidence="3">Whole body excluding digestive tract and cuticle</tissue>
    </source>
</reference>
<feature type="compositionally biased region" description="Basic and acidic residues" evidence="1">
    <location>
        <begin position="465"/>
        <end position="478"/>
    </location>
</feature>
<feature type="compositionally biased region" description="Polar residues" evidence="1">
    <location>
        <begin position="236"/>
        <end position="255"/>
    </location>
</feature>
<dbReference type="OrthoDB" id="2392202at2759"/>
<evidence type="ECO:0000313" key="4">
    <source>
        <dbReference type="Proteomes" id="UP000326759"/>
    </source>
</evidence>
<feature type="domain" description="Helicase C-terminal" evidence="2">
    <location>
        <begin position="576"/>
        <end position="711"/>
    </location>
</feature>
<dbReference type="Pfam" id="PF00271">
    <property type="entry name" value="Helicase_C"/>
    <property type="match status" value="1"/>
</dbReference>
<protein>
    <recommendedName>
        <fullName evidence="2">Helicase C-terminal domain-containing protein</fullName>
    </recommendedName>
</protein>
<feature type="region of interest" description="Disordered" evidence="1">
    <location>
        <begin position="334"/>
        <end position="364"/>
    </location>
</feature>
<evidence type="ECO:0000259" key="2">
    <source>
        <dbReference type="PROSITE" id="PS51194"/>
    </source>
</evidence>
<dbReference type="PANTHER" id="PTHR14074:SF16">
    <property type="entry name" value="ANTIVIRAL INNATE IMMUNE RESPONSE RECEPTOR RIG-I"/>
    <property type="match status" value="1"/>
</dbReference>
<feature type="compositionally biased region" description="Basic and acidic residues" evidence="1">
    <location>
        <begin position="134"/>
        <end position="151"/>
    </location>
</feature>
<comment type="caution">
    <text evidence="3">The sequence shown here is derived from an EMBL/GenBank/DDBJ whole genome shotgun (WGS) entry which is preliminary data.</text>
</comment>
<feature type="region of interest" description="Disordered" evidence="1">
    <location>
        <begin position="424"/>
        <end position="478"/>
    </location>
</feature>
<dbReference type="AlphaFoldDB" id="A0A5N5SNA0"/>
<feature type="compositionally biased region" description="Basic and acidic residues" evidence="1">
    <location>
        <begin position="430"/>
        <end position="444"/>
    </location>
</feature>
<dbReference type="Gene3D" id="3.40.50.300">
    <property type="entry name" value="P-loop containing nucleotide triphosphate hydrolases"/>
    <property type="match status" value="1"/>
</dbReference>
<dbReference type="InterPro" id="IPR027417">
    <property type="entry name" value="P-loop_NTPase"/>
</dbReference>
<dbReference type="PROSITE" id="PS51194">
    <property type="entry name" value="HELICASE_CTER"/>
    <property type="match status" value="1"/>
</dbReference>
<dbReference type="PANTHER" id="PTHR14074">
    <property type="entry name" value="HELICASE WITH DEATH DOMAIN-RELATED"/>
    <property type="match status" value="1"/>
</dbReference>
<feature type="region of interest" description="Disordered" evidence="1">
    <location>
        <begin position="131"/>
        <end position="151"/>
    </location>
</feature>
<evidence type="ECO:0000313" key="3">
    <source>
        <dbReference type="EMBL" id="KAB7495069.1"/>
    </source>
</evidence>
<dbReference type="Proteomes" id="UP000326759">
    <property type="component" value="Unassembled WGS sequence"/>
</dbReference>
<keyword evidence="4" id="KW-1185">Reference proteome</keyword>
<dbReference type="InterPro" id="IPR051363">
    <property type="entry name" value="RLR_Helicase"/>
</dbReference>
<dbReference type="InterPro" id="IPR001650">
    <property type="entry name" value="Helicase_C-like"/>
</dbReference>
<feature type="region of interest" description="Disordered" evidence="1">
    <location>
        <begin position="89"/>
        <end position="116"/>
    </location>
</feature>